<accession>A0A0J7KFD0</accession>
<dbReference type="OrthoDB" id="6627680at2759"/>
<evidence type="ECO:0000313" key="1">
    <source>
        <dbReference type="EMBL" id="KMQ88906.1"/>
    </source>
</evidence>
<reference evidence="1 2" key="1">
    <citation type="submission" date="2015-04" db="EMBL/GenBank/DDBJ databases">
        <title>Lasius niger genome sequencing.</title>
        <authorList>
            <person name="Konorov E.A."/>
            <person name="Nikitin M.A."/>
            <person name="Kirill M.V."/>
            <person name="Chang P."/>
        </authorList>
    </citation>
    <scope>NUCLEOTIDE SEQUENCE [LARGE SCALE GENOMIC DNA]</scope>
    <source>
        <tissue evidence="1">Whole</tissue>
    </source>
</reference>
<dbReference type="EMBL" id="LBMM01008406">
    <property type="protein sequence ID" value="KMQ88906.1"/>
    <property type="molecule type" value="Genomic_DNA"/>
</dbReference>
<evidence type="ECO:0000313" key="2">
    <source>
        <dbReference type="Proteomes" id="UP000036403"/>
    </source>
</evidence>
<keyword evidence="2" id="KW-1185">Reference proteome</keyword>
<organism evidence="1 2">
    <name type="scientific">Lasius niger</name>
    <name type="common">Black garden ant</name>
    <dbReference type="NCBI Taxonomy" id="67767"/>
    <lineage>
        <taxon>Eukaryota</taxon>
        <taxon>Metazoa</taxon>
        <taxon>Ecdysozoa</taxon>
        <taxon>Arthropoda</taxon>
        <taxon>Hexapoda</taxon>
        <taxon>Insecta</taxon>
        <taxon>Pterygota</taxon>
        <taxon>Neoptera</taxon>
        <taxon>Endopterygota</taxon>
        <taxon>Hymenoptera</taxon>
        <taxon>Apocrita</taxon>
        <taxon>Aculeata</taxon>
        <taxon>Formicoidea</taxon>
        <taxon>Formicidae</taxon>
        <taxon>Formicinae</taxon>
        <taxon>Lasius</taxon>
        <taxon>Lasius</taxon>
    </lineage>
</organism>
<dbReference type="Proteomes" id="UP000036403">
    <property type="component" value="Unassembled WGS sequence"/>
</dbReference>
<protein>
    <submittedName>
        <fullName evidence="1">Squamous cell carcinoma antigen recognized by t-cells 3-like protein</fullName>
    </submittedName>
</protein>
<comment type="caution">
    <text evidence="1">The sequence shown here is derived from an EMBL/GenBank/DDBJ whole genome shotgun (WGS) entry which is preliminary data.</text>
</comment>
<gene>
    <name evidence="1" type="ORF">RF55_11534</name>
</gene>
<name>A0A0J7KFD0_LASNI</name>
<proteinExistence type="predicted"/>
<sequence>MESTLQAKNNHFSTMKISTARSVICQRTAVGLNIYAKTVGDSKILTTAFFISLVNRWFDLVTNRSRKLALSKKNEEAMPLSILNSQPMYSNI</sequence>
<dbReference type="AlphaFoldDB" id="A0A0J7KFD0"/>
<dbReference type="PaxDb" id="67767-A0A0J7KFD0"/>